<proteinExistence type="predicted"/>
<dbReference type="Proteomes" id="UP000434580">
    <property type="component" value="Unassembled WGS sequence"/>
</dbReference>
<name>A0A5S9PII5_9GAMM</name>
<dbReference type="InterPro" id="IPR050766">
    <property type="entry name" value="Bact_Lucif_Oxidored"/>
</dbReference>
<dbReference type="SUPFAM" id="SSF51679">
    <property type="entry name" value="Bacterial luciferase-like"/>
    <property type="match status" value="1"/>
</dbReference>
<dbReference type="AlphaFoldDB" id="A0A5S9PII5"/>
<evidence type="ECO:0000256" key="2">
    <source>
        <dbReference type="ARBA" id="ARBA00023033"/>
    </source>
</evidence>
<dbReference type="OrthoDB" id="7903015at2"/>
<feature type="domain" description="Luciferase-like" evidence="3">
    <location>
        <begin position="20"/>
        <end position="244"/>
    </location>
</feature>
<keyword evidence="2 4" id="KW-0503">Monooxygenase</keyword>
<evidence type="ECO:0000256" key="1">
    <source>
        <dbReference type="ARBA" id="ARBA00023002"/>
    </source>
</evidence>
<evidence type="ECO:0000313" key="5">
    <source>
        <dbReference type="Proteomes" id="UP000434580"/>
    </source>
</evidence>
<dbReference type="Gene3D" id="3.20.20.30">
    <property type="entry name" value="Luciferase-like domain"/>
    <property type="match status" value="1"/>
</dbReference>
<reference evidence="4 5" key="1">
    <citation type="submission" date="2019-11" db="EMBL/GenBank/DDBJ databases">
        <authorList>
            <person name="Holert J."/>
        </authorList>
    </citation>
    <scope>NUCLEOTIDE SEQUENCE [LARGE SCALE GENOMIC DNA]</scope>
    <source>
        <strain evidence="4">BC5_2</strain>
    </source>
</reference>
<dbReference type="PANTHER" id="PTHR30137:SF8">
    <property type="entry name" value="BLR5498 PROTEIN"/>
    <property type="match status" value="1"/>
</dbReference>
<sequence length="340" mass="38364">MEDTHTTSMIFHTRRYPSPDTASSNQLHHEMHQMIRWADSKLNFCAFSEHHISNDGFMSSPMLASALAVGCTNKLRIRNAAVLAPLHDPLEIAEQITMLDLLSSGRVKTILALGYRECEYQLFDVDWEHRGQVFNEKLEIILQLLRGETVSYRGLEIKLEHLPVSPINEIVGIGGNSRPAAKRAARAGLDYHPAFHCADTEAEYHALCNKQDVDGRYYAPADNLSFLLIHEDPDKVWHEHGKFMLFDAMSYQNISHTSRVSCRECDAETVQGLRESGAYSVLTPDEAIEHFNTDSSMVINPLVGGMHPDIGWNTLELYHSKVYPVIVNQLDRDGLDAVIH</sequence>
<dbReference type="EC" id="1.14.14.3" evidence="4"/>
<dbReference type="Pfam" id="PF00296">
    <property type="entry name" value="Bac_luciferase"/>
    <property type="match status" value="1"/>
</dbReference>
<dbReference type="InterPro" id="IPR011251">
    <property type="entry name" value="Luciferase-like_dom"/>
</dbReference>
<dbReference type="GO" id="GO:0005829">
    <property type="term" value="C:cytosol"/>
    <property type="evidence" value="ECO:0007669"/>
    <property type="project" value="TreeGrafter"/>
</dbReference>
<accession>A0A5S9PII5</accession>
<evidence type="ECO:0000313" key="4">
    <source>
        <dbReference type="EMBL" id="CAA0103533.1"/>
    </source>
</evidence>
<dbReference type="GO" id="GO:0047646">
    <property type="term" value="F:alkanal monooxygenase (FMN-linked) activity"/>
    <property type="evidence" value="ECO:0007669"/>
    <property type="project" value="UniProtKB-EC"/>
</dbReference>
<gene>
    <name evidence="4" type="primary">luxB</name>
    <name evidence="4" type="ORF">DPBNPPHM_00957</name>
</gene>
<protein>
    <submittedName>
        <fullName evidence="4">Alkanal monooxygenase beta chain</fullName>
        <ecNumber evidence="4">1.14.14.3</ecNumber>
    </submittedName>
</protein>
<dbReference type="EMBL" id="CACSII010000012">
    <property type="protein sequence ID" value="CAA0103533.1"/>
    <property type="molecule type" value="Genomic_DNA"/>
</dbReference>
<dbReference type="InterPro" id="IPR036661">
    <property type="entry name" value="Luciferase-like_sf"/>
</dbReference>
<organism evidence="4 5">
    <name type="scientific">BD1-7 clade bacterium</name>
    <dbReference type="NCBI Taxonomy" id="2029982"/>
    <lineage>
        <taxon>Bacteria</taxon>
        <taxon>Pseudomonadati</taxon>
        <taxon>Pseudomonadota</taxon>
        <taxon>Gammaproteobacteria</taxon>
        <taxon>Cellvibrionales</taxon>
        <taxon>Spongiibacteraceae</taxon>
        <taxon>BD1-7 clade</taxon>
    </lineage>
</organism>
<keyword evidence="1 4" id="KW-0560">Oxidoreductase</keyword>
<dbReference type="PANTHER" id="PTHR30137">
    <property type="entry name" value="LUCIFERASE-LIKE MONOOXYGENASE"/>
    <property type="match status" value="1"/>
</dbReference>
<evidence type="ECO:0000259" key="3">
    <source>
        <dbReference type="Pfam" id="PF00296"/>
    </source>
</evidence>